<comment type="similarity">
    <text evidence="2">Belongs to the TAF12 family.</text>
</comment>
<feature type="domain" description="Transcription initiation factor TFIID subunit 12" evidence="7">
    <location>
        <begin position="420"/>
        <end position="491"/>
    </location>
</feature>
<dbReference type="GO" id="GO:0017025">
    <property type="term" value="F:TBP-class protein binding"/>
    <property type="evidence" value="ECO:0007669"/>
    <property type="project" value="TreeGrafter"/>
</dbReference>
<dbReference type="Proteomes" id="UP000590412">
    <property type="component" value="Unassembled WGS sequence"/>
</dbReference>
<feature type="compositionally biased region" description="Polar residues" evidence="6">
    <location>
        <begin position="1"/>
        <end position="16"/>
    </location>
</feature>
<evidence type="ECO:0000256" key="5">
    <source>
        <dbReference type="ARBA" id="ARBA00023242"/>
    </source>
</evidence>
<sequence>MEGSSNQSITKNTTPTPEAELNPQRVKALLNKLHEEFNASKTETDPIKVKEHLAKVDKIKRVLKIYHDQQKQRQGGDLAHVASGNAQSQQTSHQPAISTQSGTDPSVAMTAAATSSVQSPLVNLQPSSHSQAHAPPQDNVTSQFPQIQSPAPQRPNSASPDAQKITVEKYNQVKSVLKDLAEKVQSLTSAKERETDPTRIQAMEKTLTESRVQLQQYHKGALYMRKVLMDSGRLAANATPVSSPRPVTAATTATTTATTAATTATTTAAPPIASDISSATTHQQNSSIERITSPAPPKISNADQQSSSHPKSTLPQAIPNSSAITVNKKLPSPISNESKPTPSPTSTKPPAVTKTSSATKAPTAISQPSTANTTTTTKRPQISTNPTTTSSTNLVNSLRAFGNSPTVSTSIPDNDGRVLTKRKLNELITNLSIDQGDTKPSVDNDVEELFLDLADEFVRSVMGFSCNLAKHRKLDKLDIRDVSLNLERNWGIKVPGYMPDEIKPARRWPKKPDHKN</sequence>
<keyword evidence="5" id="KW-0539">Nucleus</keyword>
<feature type="region of interest" description="Disordered" evidence="6">
    <location>
        <begin position="1"/>
        <end position="23"/>
    </location>
</feature>
<feature type="compositionally biased region" description="Low complexity" evidence="6">
    <location>
        <begin position="373"/>
        <end position="393"/>
    </location>
</feature>
<dbReference type="Gene3D" id="1.10.20.10">
    <property type="entry name" value="Histone, subunit A"/>
    <property type="match status" value="1"/>
</dbReference>
<evidence type="ECO:0000313" key="9">
    <source>
        <dbReference type="Proteomes" id="UP000590412"/>
    </source>
</evidence>
<evidence type="ECO:0000313" key="8">
    <source>
        <dbReference type="EMBL" id="KAF6052298.1"/>
    </source>
</evidence>
<feature type="compositionally biased region" description="Polar residues" evidence="6">
    <location>
        <begin position="301"/>
        <end position="325"/>
    </location>
</feature>
<proteinExistence type="inferred from homology"/>
<dbReference type="GO" id="GO:0005669">
    <property type="term" value="C:transcription factor TFIID complex"/>
    <property type="evidence" value="ECO:0007669"/>
    <property type="project" value="InterPro"/>
</dbReference>
<feature type="compositionally biased region" description="Low complexity" evidence="6">
    <location>
        <begin position="338"/>
        <end position="364"/>
    </location>
</feature>
<dbReference type="PANTHER" id="PTHR12264">
    <property type="entry name" value="TRANSCRIPTION INITIATION FACTOR TFIID SUBUNIT 12"/>
    <property type="match status" value="1"/>
</dbReference>
<dbReference type="GO" id="GO:0003677">
    <property type="term" value="F:DNA binding"/>
    <property type="evidence" value="ECO:0007669"/>
    <property type="project" value="TreeGrafter"/>
</dbReference>
<dbReference type="InterPro" id="IPR009072">
    <property type="entry name" value="Histone-fold"/>
</dbReference>
<dbReference type="EMBL" id="JABWAB010000004">
    <property type="protein sequence ID" value="KAF6052298.1"/>
    <property type="molecule type" value="Genomic_DNA"/>
</dbReference>
<comment type="subcellular location">
    <subcellularLocation>
        <location evidence="1">Nucleus</location>
    </subcellularLocation>
</comment>
<feature type="compositionally biased region" description="Polar residues" evidence="6">
    <location>
        <begin position="120"/>
        <end position="131"/>
    </location>
</feature>
<keyword evidence="4" id="KW-0804">Transcription</keyword>
<feature type="compositionally biased region" description="Polar residues" evidence="6">
    <location>
        <begin position="280"/>
        <end position="290"/>
    </location>
</feature>
<evidence type="ECO:0000256" key="4">
    <source>
        <dbReference type="ARBA" id="ARBA00023163"/>
    </source>
</evidence>
<feature type="compositionally biased region" description="Low complexity" evidence="6">
    <location>
        <begin position="106"/>
        <end position="119"/>
    </location>
</feature>
<name>A0A8X7NKW2_CANPA</name>
<gene>
    <name evidence="8" type="ORF">FOB60_002554</name>
</gene>
<evidence type="ECO:0000256" key="6">
    <source>
        <dbReference type="SAM" id="MobiDB-lite"/>
    </source>
</evidence>
<reference evidence="8" key="1">
    <citation type="submission" date="2020-03" db="EMBL/GenBank/DDBJ databases">
        <title>FDA dAtabase for Regulatory Grade micrObial Sequences (FDA-ARGOS): Supporting development and validation of Infectious Disease Dx tests.</title>
        <authorList>
            <person name="Campos J."/>
            <person name="Goldberg B."/>
            <person name="Tallon L."/>
            <person name="Sadzewicz L."/>
            <person name="Vavikolanu K."/>
            <person name="Mehta A."/>
            <person name="Aluvathingal J."/>
            <person name="Nadendla S."/>
            <person name="Nandy P."/>
            <person name="Geyer C."/>
            <person name="Yan Y."/>
            <person name="Sichtig H."/>
        </authorList>
    </citation>
    <scope>NUCLEOTIDE SEQUENCE [LARGE SCALE GENOMIC DNA]</scope>
    <source>
        <strain evidence="8">FDAARGOS_652</strain>
    </source>
</reference>
<evidence type="ECO:0000256" key="2">
    <source>
        <dbReference type="ARBA" id="ARBA00007530"/>
    </source>
</evidence>
<dbReference type="PANTHER" id="PTHR12264:SF21">
    <property type="entry name" value="TRANSCRIPTION INITIATION FACTOR TFIID SUBUNIT 12"/>
    <property type="match status" value="1"/>
</dbReference>
<dbReference type="SUPFAM" id="SSF47113">
    <property type="entry name" value="Histone-fold"/>
    <property type="match status" value="1"/>
</dbReference>
<dbReference type="GO" id="GO:0051123">
    <property type="term" value="P:RNA polymerase II preinitiation complex assembly"/>
    <property type="evidence" value="ECO:0007669"/>
    <property type="project" value="TreeGrafter"/>
</dbReference>
<feature type="compositionally biased region" description="Polar residues" evidence="6">
    <location>
        <begin position="138"/>
        <end position="160"/>
    </location>
</feature>
<accession>A0A8X7NKW2</accession>
<comment type="caution">
    <text evidence="8">The sequence shown here is derived from an EMBL/GenBank/DDBJ whole genome shotgun (WGS) entry which is preliminary data.</text>
</comment>
<feature type="region of interest" description="Disordered" evidence="6">
    <location>
        <begin position="237"/>
        <end position="393"/>
    </location>
</feature>
<feature type="region of interest" description="Disordered" evidence="6">
    <location>
        <begin position="68"/>
        <end position="161"/>
    </location>
</feature>
<feature type="compositionally biased region" description="Low complexity" evidence="6">
    <location>
        <begin position="248"/>
        <end position="279"/>
    </location>
</feature>
<dbReference type="GO" id="GO:0046982">
    <property type="term" value="F:protein heterodimerization activity"/>
    <property type="evidence" value="ECO:0007669"/>
    <property type="project" value="InterPro"/>
</dbReference>
<protein>
    <submittedName>
        <fullName evidence="8">Transcription initiation factor TFIID subunit A family protein</fullName>
    </submittedName>
</protein>
<dbReference type="InterPro" id="IPR003228">
    <property type="entry name" value="TFIID_TAF12_dom"/>
</dbReference>
<keyword evidence="3" id="KW-0805">Transcription regulation</keyword>
<evidence type="ECO:0000256" key="3">
    <source>
        <dbReference type="ARBA" id="ARBA00023015"/>
    </source>
</evidence>
<dbReference type="InterPro" id="IPR037794">
    <property type="entry name" value="TAF12"/>
</dbReference>
<evidence type="ECO:0000259" key="7">
    <source>
        <dbReference type="Pfam" id="PF03847"/>
    </source>
</evidence>
<dbReference type="GO" id="GO:0000124">
    <property type="term" value="C:SAGA complex"/>
    <property type="evidence" value="ECO:0007669"/>
    <property type="project" value="InterPro"/>
</dbReference>
<dbReference type="OrthoDB" id="2193432at2759"/>
<feature type="compositionally biased region" description="Polar residues" evidence="6">
    <location>
        <begin position="84"/>
        <end position="104"/>
    </location>
</feature>
<dbReference type="AlphaFoldDB" id="A0A8X7NKW2"/>
<evidence type="ECO:0000256" key="1">
    <source>
        <dbReference type="ARBA" id="ARBA00004123"/>
    </source>
</evidence>
<dbReference type="CDD" id="cd07981">
    <property type="entry name" value="HFD_TAF12"/>
    <property type="match status" value="1"/>
</dbReference>
<organism evidence="8 9">
    <name type="scientific">Candida parapsilosis</name>
    <name type="common">Yeast</name>
    <dbReference type="NCBI Taxonomy" id="5480"/>
    <lineage>
        <taxon>Eukaryota</taxon>
        <taxon>Fungi</taxon>
        <taxon>Dikarya</taxon>
        <taxon>Ascomycota</taxon>
        <taxon>Saccharomycotina</taxon>
        <taxon>Pichiomycetes</taxon>
        <taxon>Debaryomycetaceae</taxon>
        <taxon>Candida/Lodderomyces clade</taxon>
        <taxon>Candida</taxon>
    </lineage>
</organism>
<dbReference type="Pfam" id="PF03847">
    <property type="entry name" value="TFIID_20kDa"/>
    <property type="match status" value="1"/>
</dbReference>